<dbReference type="AlphaFoldDB" id="A0A9C6TD09"/>
<protein>
    <submittedName>
        <fullName evidence="3">Uncharacterized protein LOC107469227</fullName>
    </submittedName>
</protein>
<keyword evidence="1" id="KW-0472">Membrane</keyword>
<evidence type="ECO:0000256" key="1">
    <source>
        <dbReference type="SAM" id="Phobius"/>
    </source>
</evidence>
<evidence type="ECO:0000313" key="3">
    <source>
        <dbReference type="RefSeq" id="XP_052111801.1"/>
    </source>
</evidence>
<organism evidence="2 3">
    <name type="scientific">Arachis duranensis</name>
    <name type="common">Wild peanut</name>
    <dbReference type="NCBI Taxonomy" id="130453"/>
    <lineage>
        <taxon>Eukaryota</taxon>
        <taxon>Viridiplantae</taxon>
        <taxon>Streptophyta</taxon>
        <taxon>Embryophyta</taxon>
        <taxon>Tracheophyta</taxon>
        <taxon>Spermatophyta</taxon>
        <taxon>Magnoliopsida</taxon>
        <taxon>eudicotyledons</taxon>
        <taxon>Gunneridae</taxon>
        <taxon>Pentapetalae</taxon>
        <taxon>rosids</taxon>
        <taxon>fabids</taxon>
        <taxon>Fabales</taxon>
        <taxon>Fabaceae</taxon>
        <taxon>Papilionoideae</taxon>
        <taxon>50 kb inversion clade</taxon>
        <taxon>dalbergioids sensu lato</taxon>
        <taxon>Dalbergieae</taxon>
        <taxon>Pterocarpus clade</taxon>
        <taxon>Arachis</taxon>
    </lineage>
</organism>
<gene>
    <name evidence="3" type="primary">LOC107469227</name>
</gene>
<reference evidence="3" key="2">
    <citation type="submission" date="2025-08" db="UniProtKB">
        <authorList>
            <consortium name="RefSeq"/>
        </authorList>
    </citation>
    <scope>IDENTIFICATION</scope>
    <source>
        <tissue evidence="3">Whole plant</tissue>
    </source>
</reference>
<reference evidence="2" key="1">
    <citation type="journal article" date="2016" name="Nat. Genet.">
        <title>The genome sequences of Arachis duranensis and Arachis ipaensis, the diploid ancestors of cultivated peanut.</title>
        <authorList>
            <person name="Bertioli D.J."/>
            <person name="Cannon S.B."/>
            <person name="Froenicke L."/>
            <person name="Huang G."/>
            <person name="Farmer A.D."/>
            <person name="Cannon E.K."/>
            <person name="Liu X."/>
            <person name="Gao D."/>
            <person name="Clevenger J."/>
            <person name="Dash S."/>
            <person name="Ren L."/>
            <person name="Moretzsohn M.C."/>
            <person name="Shirasawa K."/>
            <person name="Huang W."/>
            <person name="Vidigal B."/>
            <person name="Abernathy B."/>
            <person name="Chu Y."/>
            <person name="Niederhuth C.E."/>
            <person name="Umale P."/>
            <person name="Araujo A.C."/>
            <person name="Kozik A."/>
            <person name="Kim K.D."/>
            <person name="Burow M.D."/>
            <person name="Varshney R.K."/>
            <person name="Wang X."/>
            <person name="Zhang X."/>
            <person name="Barkley N."/>
            <person name="Guimaraes P.M."/>
            <person name="Isobe S."/>
            <person name="Guo B."/>
            <person name="Liao B."/>
            <person name="Stalker H.T."/>
            <person name="Schmitz R.J."/>
            <person name="Scheffler B.E."/>
            <person name="Leal-Bertioli S.C."/>
            <person name="Xun X."/>
            <person name="Jackson S.A."/>
            <person name="Michelmore R."/>
            <person name="Ozias-Akins P."/>
        </authorList>
    </citation>
    <scope>NUCLEOTIDE SEQUENCE [LARGE SCALE GENOMIC DNA]</scope>
    <source>
        <strain evidence="2">cv. V14167</strain>
    </source>
</reference>
<accession>A0A9C6TD09</accession>
<keyword evidence="1" id="KW-0812">Transmembrane</keyword>
<dbReference type="Proteomes" id="UP000515211">
    <property type="component" value="Chromosome 10"/>
</dbReference>
<name>A0A9C6TD09_ARADU</name>
<proteinExistence type="predicted"/>
<feature type="transmembrane region" description="Helical" evidence="1">
    <location>
        <begin position="89"/>
        <end position="111"/>
    </location>
</feature>
<sequence length="150" mass="17338">MMLITIIIIIKTIIHLHNPLEKNPILFGYSNFSPKRTRMRETILYLRTCNARTKEQCHIRTLFMIMLIQLNNNNINHLIPQFSLCCHHFLKISLSVLLTGAIIAFFFCTVVRRIKRAKELDVVSGLKNELEKRLLNLNVSCFSMAPGKGV</sequence>
<keyword evidence="2" id="KW-1185">Reference proteome</keyword>
<keyword evidence="1" id="KW-1133">Transmembrane helix</keyword>
<dbReference type="GeneID" id="107469227"/>
<dbReference type="RefSeq" id="XP_052111801.1">
    <property type="nucleotide sequence ID" value="XM_052255841.1"/>
</dbReference>
<evidence type="ECO:0000313" key="2">
    <source>
        <dbReference type="Proteomes" id="UP000515211"/>
    </source>
</evidence>
<dbReference type="KEGG" id="adu:107469227"/>